<accession>A0A6J4RJ78</accession>
<feature type="non-terminal residue" evidence="2">
    <location>
        <position position="96"/>
    </location>
</feature>
<name>A0A6J4RJ78_9ACTN</name>
<feature type="non-terminal residue" evidence="2">
    <location>
        <position position="1"/>
    </location>
</feature>
<feature type="compositionally biased region" description="Low complexity" evidence="1">
    <location>
        <begin position="47"/>
        <end position="83"/>
    </location>
</feature>
<evidence type="ECO:0000256" key="1">
    <source>
        <dbReference type="SAM" id="MobiDB-lite"/>
    </source>
</evidence>
<protein>
    <submittedName>
        <fullName evidence="2">Uncharacterized protein</fullName>
    </submittedName>
</protein>
<gene>
    <name evidence="2" type="ORF">AVDCRST_MAG38-1298</name>
</gene>
<reference evidence="2" key="1">
    <citation type="submission" date="2020-02" db="EMBL/GenBank/DDBJ databases">
        <authorList>
            <person name="Meier V. D."/>
        </authorList>
    </citation>
    <scope>NUCLEOTIDE SEQUENCE</scope>
    <source>
        <strain evidence="2">AVDCRST_MAG38</strain>
    </source>
</reference>
<dbReference type="AlphaFoldDB" id="A0A6J4RJ78"/>
<dbReference type="EMBL" id="CADCVJ010000090">
    <property type="protein sequence ID" value="CAA9470944.1"/>
    <property type="molecule type" value="Genomic_DNA"/>
</dbReference>
<proteinExistence type="predicted"/>
<feature type="compositionally biased region" description="Basic and acidic residues" evidence="1">
    <location>
        <begin position="1"/>
        <end position="15"/>
    </location>
</feature>
<evidence type="ECO:0000313" key="2">
    <source>
        <dbReference type="EMBL" id="CAA9470944.1"/>
    </source>
</evidence>
<feature type="compositionally biased region" description="Low complexity" evidence="1">
    <location>
        <begin position="16"/>
        <end position="25"/>
    </location>
</feature>
<organism evidence="2">
    <name type="scientific">uncultured Solirubrobacteraceae bacterium</name>
    <dbReference type="NCBI Taxonomy" id="1162706"/>
    <lineage>
        <taxon>Bacteria</taxon>
        <taxon>Bacillati</taxon>
        <taxon>Actinomycetota</taxon>
        <taxon>Thermoleophilia</taxon>
        <taxon>Solirubrobacterales</taxon>
        <taxon>Solirubrobacteraceae</taxon>
        <taxon>environmental samples</taxon>
    </lineage>
</organism>
<feature type="region of interest" description="Disordered" evidence="1">
    <location>
        <begin position="1"/>
        <end position="96"/>
    </location>
</feature>
<sequence>ACLRDRRWPRPRPEQARGVPPAQRRAGARARRPLPGPRRRARGARGHVGARAPGHHGVPGPRGGARLVRLAGVRRAARPAPGQRGDRHGAGRRRRL</sequence>
<feature type="compositionally biased region" description="Basic residues" evidence="1">
    <location>
        <begin position="26"/>
        <end position="45"/>
    </location>
</feature>